<dbReference type="EMBL" id="BOMG01000053">
    <property type="protein sequence ID" value="GID55775.1"/>
    <property type="molecule type" value="Genomic_DNA"/>
</dbReference>
<proteinExistence type="predicted"/>
<keyword evidence="3" id="KW-1185">Reference proteome</keyword>
<evidence type="ECO:0000256" key="1">
    <source>
        <dbReference type="SAM" id="MobiDB-lite"/>
    </source>
</evidence>
<organism evidence="2 3">
    <name type="scientific">Actinoplanes couchii</name>
    <dbReference type="NCBI Taxonomy" id="403638"/>
    <lineage>
        <taxon>Bacteria</taxon>
        <taxon>Bacillati</taxon>
        <taxon>Actinomycetota</taxon>
        <taxon>Actinomycetes</taxon>
        <taxon>Micromonosporales</taxon>
        <taxon>Micromonosporaceae</taxon>
        <taxon>Actinoplanes</taxon>
    </lineage>
</organism>
<dbReference type="Proteomes" id="UP000612282">
    <property type="component" value="Unassembled WGS sequence"/>
</dbReference>
<comment type="caution">
    <text evidence="2">The sequence shown here is derived from an EMBL/GenBank/DDBJ whole genome shotgun (WGS) entry which is preliminary data.</text>
</comment>
<protein>
    <submittedName>
        <fullName evidence="2">Uncharacterized protein</fullName>
    </submittedName>
</protein>
<gene>
    <name evidence="2" type="ORF">Aco03nite_041790</name>
</gene>
<name>A0ABQ3XBD1_9ACTN</name>
<evidence type="ECO:0000313" key="2">
    <source>
        <dbReference type="EMBL" id="GID55775.1"/>
    </source>
</evidence>
<reference evidence="2 3" key="1">
    <citation type="submission" date="2021-01" db="EMBL/GenBank/DDBJ databases">
        <title>Whole genome shotgun sequence of Actinoplanes couchii NBRC 106145.</title>
        <authorList>
            <person name="Komaki H."/>
            <person name="Tamura T."/>
        </authorList>
    </citation>
    <scope>NUCLEOTIDE SEQUENCE [LARGE SCALE GENOMIC DNA]</scope>
    <source>
        <strain evidence="2 3">NBRC 106145</strain>
    </source>
</reference>
<sequence>MATAGRALHPLAQDPTGEPTGPLRVSGWAGDAATAAFARLEFLDDELEAAASRARLAASD</sequence>
<evidence type="ECO:0000313" key="3">
    <source>
        <dbReference type="Proteomes" id="UP000612282"/>
    </source>
</evidence>
<accession>A0ABQ3XBD1</accession>
<dbReference type="RefSeq" id="WP_203797055.1">
    <property type="nucleotide sequence ID" value="NZ_BAAAQE010000027.1"/>
</dbReference>
<feature type="region of interest" description="Disordered" evidence="1">
    <location>
        <begin position="1"/>
        <end position="25"/>
    </location>
</feature>